<feature type="region of interest" description="Disordered" evidence="6">
    <location>
        <begin position="1"/>
        <end position="38"/>
    </location>
</feature>
<dbReference type="EMBL" id="VXIS01000043">
    <property type="protein sequence ID" value="KAA8910700.1"/>
    <property type="molecule type" value="Genomic_DNA"/>
</dbReference>
<evidence type="ECO:0000256" key="1">
    <source>
        <dbReference type="ARBA" id="ARBA00004141"/>
    </source>
</evidence>
<dbReference type="InParanoid" id="A0A5J5F3Z8"/>
<evidence type="ECO:0000313" key="10">
    <source>
        <dbReference type="Proteomes" id="UP000326924"/>
    </source>
</evidence>
<dbReference type="OrthoDB" id="294730at2759"/>
<reference evidence="9 10" key="1">
    <citation type="submission" date="2019-09" db="EMBL/GenBank/DDBJ databases">
        <title>Draft genome of the ectomycorrhizal ascomycete Sphaerosporella brunnea.</title>
        <authorList>
            <consortium name="DOE Joint Genome Institute"/>
            <person name="Benucci G.M."/>
            <person name="Marozzi G."/>
            <person name="Antonielli L."/>
            <person name="Sanchez S."/>
            <person name="Marco P."/>
            <person name="Wang X."/>
            <person name="Falini L.B."/>
            <person name="Barry K."/>
            <person name="Haridas S."/>
            <person name="Lipzen A."/>
            <person name="Labutti K."/>
            <person name="Grigoriev I.V."/>
            <person name="Murat C."/>
            <person name="Martin F."/>
            <person name="Albertini E."/>
            <person name="Donnini D."/>
            <person name="Bonito G."/>
        </authorList>
    </citation>
    <scope>NUCLEOTIDE SEQUENCE [LARGE SCALE GENOMIC DNA]</scope>
    <source>
        <strain evidence="9 10">Sb_GMNB300</strain>
    </source>
</reference>
<feature type="compositionally biased region" description="Polar residues" evidence="6">
    <location>
        <begin position="22"/>
        <end position="38"/>
    </location>
</feature>
<protein>
    <submittedName>
        <fullName evidence="9">Neutral amino acid permease</fullName>
    </submittedName>
</protein>
<dbReference type="InterPro" id="IPR013057">
    <property type="entry name" value="AA_transpt_TM"/>
</dbReference>
<feature type="transmembrane region" description="Helical" evidence="7">
    <location>
        <begin position="272"/>
        <end position="294"/>
    </location>
</feature>
<evidence type="ECO:0000256" key="6">
    <source>
        <dbReference type="SAM" id="MobiDB-lite"/>
    </source>
</evidence>
<accession>A0A5J5F3Z8</accession>
<dbReference type="Proteomes" id="UP000326924">
    <property type="component" value="Unassembled WGS sequence"/>
</dbReference>
<feature type="transmembrane region" description="Helical" evidence="7">
    <location>
        <begin position="240"/>
        <end position="260"/>
    </location>
</feature>
<comment type="subcellular location">
    <subcellularLocation>
        <location evidence="1">Membrane</location>
        <topology evidence="1">Multi-pass membrane protein</topology>
    </subcellularLocation>
</comment>
<dbReference type="GO" id="GO:0016020">
    <property type="term" value="C:membrane"/>
    <property type="evidence" value="ECO:0007669"/>
    <property type="project" value="UniProtKB-SubCell"/>
</dbReference>
<organism evidence="9 10">
    <name type="scientific">Sphaerosporella brunnea</name>
    <dbReference type="NCBI Taxonomy" id="1250544"/>
    <lineage>
        <taxon>Eukaryota</taxon>
        <taxon>Fungi</taxon>
        <taxon>Dikarya</taxon>
        <taxon>Ascomycota</taxon>
        <taxon>Pezizomycotina</taxon>
        <taxon>Pezizomycetes</taxon>
        <taxon>Pezizales</taxon>
        <taxon>Pyronemataceae</taxon>
        <taxon>Sphaerosporella</taxon>
    </lineage>
</organism>
<feature type="compositionally biased region" description="Basic and acidic residues" evidence="6">
    <location>
        <begin position="11"/>
        <end position="21"/>
    </location>
</feature>
<feature type="transmembrane region" description="Helical" evidence="7">
    <location>
        <begin position="145"/>
        <end position="167"/>
    </location>
</feature>
<evidence type="ECO:0000256" key="7">
    <source>
        <dbReference type="SAM" id="Phobius"/>
    </source>
</evidence>
<proteinExistence type="inferred from homology"/>
<feature type="domain" description="Amino acid transporter transmembrane" evidence="8">
    <location>
        <begin position="59"/>
        <end position="444"/>
    </location>
</feature>
<comment type="similarity">
    <text evidence="2">Belongs to the amino acid/polyamine transporter 2 family.</text>
</comment>
<feature type="transmembrane region" description="Helical" evidence="7">
    <location>
        <begin position="198"/>
        <end position="220"/>
    </location>
</feature>
<feature type="transmembrane region" description="Helical" evidence="7">
    <location>
        <begin position="87"/>
        <end position="111"/>
    </location>
</feature>
<dbReference type="GO" id="GO:0015179">
    <property type="term" value="F:L-amino acid transmembrane transporter activity"/>
    <property type="evidence" value="ECO:0007669"/>
    <property type="project" value="TreeGrafter"/>
</dbReference>
<keyword evidence="10" id="KW-1185">Reference proteome</keyword>
<keyword evidence="4 7" id="KW-1133">Transmembrane helix</keyword>
<evidence type="ECO:0000256" key="2">
    <source>
        <dbReference type="ARBA" id="ARBA00008066"/>
    </source>
</evidence>
<dbReference type="PANTHER" id="PTHR22950:SF479">
    <property type="entry name" value="AMINO ACID TRANSPORTER (EUROFUNG)-RELATED"/>
    <property type="match status" value="1"/>
</dbReference>
<feature type="transmembrane region" description="Helical" evidence="7">
    <location>
        <begin position="314"/>
        <end position="335"/>
    </location>
</feature>
<sequence length="464" mass="50172">MADPVLAGNPKHAEDEKESKSLDSMMTGSSPEEGQVINQKDAGEDVFGDEKDAGIKYKTNSWLETAFVMVAETVSLGILSLPSTLKAVGLVPGVLLLVGLGILATYTGYVIGQFKLRYPQVHTFAEAGGVIAGRWGHELFATGQLLFLVFIMGAHILSFSIMMNVLTEHATCTIWFTVLGFGISLICTIPRTVKAMTYLSYLSTVSVLAAVFICMIGVGIADADVHLRMVNSGIALYQGFGAVTNIIFAYAGHVAFFTLFSEMKDPREFHKALYTLQITDTLVYTVTAVVIYVYTGDNVRSPALGSASPLLAKIAYGIALPTIVIAGVINGHVAVKYIFLRICNRETISSNSWRSWGIWIAILSVLWVIAWVIASAIPVFNNLLGLISALFLSWFTYGASGVLWIFMNKGQLWTTKKQAFLTVLNGAVIPLGVSIMALGLYSSIEAIKRDTSGLIFSCADNSLI</sequence>
<comment type="caution">
    <text evidence="9">The sequence shown here is derived from an EMBL/GenBank/DDBJ whole genome shotgun (WGS) entry which is preliminary data.</text>
</comment>
<dbReference type="PANTHER" id="PTHR22950">
    <property type="entry name" value="AMINO ACID TRANSPORTER"/>
    <property type="match status" value="1"/>
</dbReference>
<evidence type="ECO:0000256" key="5">
    <source>
        <dbReference type="ARBA" id="ARBA00023136"/>
    </source>
</evidence>
<feature type="transmembrane region" description="Helical" evidence="7">
    <location>
        <begin position="173"/>
        <end position="191"/>
    </location>
</feature>
<keyword evidence="3 7" id="KW-0812">Transmembrane</keyword>
<name>A0A5J5F3Z8_9PEZI</name>
<dbReference type="AlphaFoldDB" id="A0A5J5F3Z8"/>
<feature type="transmembrane region" description="Helical" evidence="7">
    <location>
        <begin position="383"/>
        <end position="407"/>
    </location>
</feature>
<dbReference type="Pfam" id="PF01490">
    <property type="entry name" value="Aa_trans"/>
    <property type="match status" value="1"/>
</dbReference>
<evidence type="ECO:0000259" key="8">
    <source>
        <dbReference type="Pfam" id="PF01490"/>
    </source>
</evidence>
<evidence type="ECO:0000256" key="4">
    <source>
        <dbReference type="ARBA" id="ARBA00022989"/>
    </source>
</evidence>
<gene>
    <name evidence="9" type="ORF">FN846DRAFT_904810</name>
</gene>
<feature type="transmembrane region" description="Helical" evidence="7">
    <location>
        <begin position="356"/>
        <end position="377"/>
    </location>
</feature>
<feature type="transmembrane region" description="Helical" evidence="7">
    <location>
        <begin position="419"/>
        <end position="441"/>
    </location>
</feature>
<evidence type="ECO:0000313" key="9">
    <source>
        <dbReference type="EMBL" id="KAA8910700.1"/>
    </source>
</evidence>
<keyword evidence="5 7" id="KW-0472">Membrane</keyword>
<evidence type="ECO:0000256" key="3">
    <source>
        <dbReference type="ARBA" id="ARBA00022692"/>
    </source>
</evidence>
<dbReference type="FunFam" id="1.20.1740.10:FF:000039">
    <property type="entry name" value="Neutral amino acid transporter (Eurofung)"/>
    <property type="match status" value="1"/>
</dbReference>